<evidence type="ECO:0000313" key="2">
    <source>
        <dbReference type="Proteomes" id="UP000046395"/>
    </source>
</evidence>
<feature type="transmembrane region" description="Helical" evidence="1">
    <location>
        <begin position="176"/>
        <end position="197"/>
    </location>
</feature>
<keyword evidence="2" id="KW-1185">Reference proteome</keyword>
<organism evidence="2 3">
    <name type="scientific">Trichuris muris</name>
    <name type="common">Mouse whipworm</name>
    <dbReference type="NCBI Taxonomy" id="70415"/>
    <lineage>
        <taxon>Eukaryota</taxon>
        <taxon>Metazoa</taxon>
        <taxon>Ecdysozoa</taxon>
        <taxon>Nematoda</taxon>
        <taxon>Enoplea</taxon>
        <taxon>Dorylaimia</taxon>
        <taxon>Trichinellida</taxon>
        <taxon>Trichuridae</taxon>
        <taxon>Trichuris</taxon>
    </lineage>
</organism>
<feature type="transmembrane region" description="Helical" evidence="1">
    <location>
        <begin position="122"/>
        <end position="146"/>
    </location>
</feature>
<keyword evidence="1" id="KW-0812">Transmembrane</keyword>
<dbReference type="Proteomes" id="UP000046395">
    <property type="component" value="Unassembled WGS sequence"/>
</dbReference>
<reference evidence="3" key="1">
    <citation type="submission" date="2019-12" db="UniProtKB">
        <authorList>
            <consortium name="WormBaseParasite"/>
        </authorList>
    </citation>
    <scope>IDENTIFICATION</scope>
</reference>
<sequence>MQSTTTSNVVLLGRSIRCTHQLALQWVFACGTLTAALLISLSVFVTPWITFAEAQVEVEVGLFKACGRIFNQTNCTSQWQNLAGGDLIGAIMLVCSVVVQLFSFAWFVAITARCPCTSKLRCSLITVAISATSAFVLSLIGLAFIASHRFTKAPGLNLLRAIIDPDMISHHSGPSVVLAMMGVWWTFLNSVISCSILQVRTRMRNHT</sequence>
<dbReference type="WBParaSite" id="TMUE_3000014523.1">
    <property type="protein sequence ID" value="TMUE_3000014523.1"/>
    <property type="gene ID" value="WBGene00285763"/>
</dbReference>
<feature type="transmembrane region" description="Helical" evidence="1">
    <location>
        <begin position="87"/>
        <end position="110"/>
    </location>
</feature>
<proteinExistence type="predicted"/>
<evidence type="ECO:0000313" key="3">
    <source>
        <dbReference type="WBParaSite" id="TMUE_3000014523.1"/>
    </source>
</evidence>
<protein>
    <submittedName>
        <fullName evidence="3">MARVEL domain-containing protein</fullName>
    </submittedName>
</protein>
<keyword evidence="1" id="KW-1133">Transmembrane helix</keyword>
<dbReference type="AlphaFoldDB" id="A0A5S6R512"/>
<evidence type="ECO:0000256" key="1">
    <source>
        <dbReference type="SAM" id="Phobius"/>
    </source>
</evidence>
<name>A0A5S6R512_TRIMR</name>
<feature type="transmembrane region" description="Helical" evidence="1">
    <location>
        <begin position="22"/>
        <end position="45"/>
    </location>
</feature>
<accession>A0A5S6R512</accession>
<keyword evidence="1" id="KW-0472">Membrane</keyword>